<evidence type="ECO:0000256" key="3">
    <source>
        <dbReference type="ARBA" id="ARBA00035646"/>
    </source>
</evidence>
<organism evidence="5 6">
    <name type="scientific">Candidatus Hakubella thermalkaliphila</name>
    <dbReference type="NCBI Taxonomy" id="2754717"/>
    <lineage>
        <taxon>Bacteria</taxon>
        <taxon>Bacillati</taxon>
        <taxon>Actinomycetota</taxon>
        <taxon>Actinomycetota incertae sedis</taxon>
        <taxon>Candidatus Hakubellales</taxon>
        <taxon>Candidatus Hakubellaceae</taxon>
        <taxon>Candidatus Hakubella</taxon>
    </lineage>
</organism>
<keyword evidence="1" id="KW-0304">Gas vesicle</keyword>
<dbReference type="GO" id="GO:0005198">
    <property type="term" value="F:structural molecule activity"/>
    <property type="evidence" value="ECO:0007669"/>
    <property type="project" value="InterPro"/>
</dbReference>
<dbReference type="EMBL" id="BLRX01000675">
    <property type="protein sequence ID" value="GFP26529.1"/>
    <property type="molecule type" value="Genomic_DNA"/>
</dbReference>
<dbReference type="PROSITE" id="PS00669">
    <property type="entry name" value="GAS_VESICLE_A_2"/>
    <property type="match status" value="1"/>
</dbReference>
<dbReference type="GO" id="GO:0031411">
    <property type="term" value="C:gas vesicle"/>
    <property type="evidence" value="ECO:0007669"/>
    <property type="project" value="UniProtKB-SubCell"/>
</dbReference>
<feature type="non-terminal residue" evidence="5">
    <location>
        <position position="110"/>
    </location>
</feature>
<evidence type="ECO:0000256" key="1">
    <source>
        <dbReference type="ARBA" id="ARBA00022987"/>
    </source>
</evidence>
<dbReference type="InterPro" id="IPR018493">
    <property type="entry name" value="GvpA-like_CS"/>
</dbReference>
<dbReference type="InterPro" id="IPR050530">
    <property type="entry name" value="GvpA"/>
</dbReference>
<dbReference type="Pfam" id="PF00741">
    <property type="entry name" value="Gas_vesicle"/>
    <property type="match status" value="1"/>
</dbReference>
<dbReference type="Proteomes" id="UP000543224">
    <property type="component" value="Unassembled WGS sequence"/>
</dbReference>
<sequence length="110" mass="12551">MEPIPDTHATLADLLDRLLDKGLVINADIIISVAGIPLIGVNLRAALAGMETMLKYGVMQSWDERTRAWEREHRKKKEISLLEGEEIVLKMYGSHYYSKGIYTAWRPGYF</sequence>
<gene>
    <name evidence="5" type="ORF">HKBW3S25_02024</name>
</gene>
<dbReference type="PROSITE" id="PS00234">
    <property type="entry name" value="GAS_VESICLE_A_1"/>
    <property type="match status" value="1"/>
</dbReference>
<reference evidence="5 6" key="1">
    <citation type="journal article" date="2020" name="Front. Microbiol.">
        <title>Single-cell genomics of novel Actinobacteria with the Wood-Ljungdahl pathway discovered in a serpentinizing system.</title>
        <authorList>
            <person name="Merino N."/>
            <person name="Kawai M."/>
            <person name="Boyd E.S."/>
            <person name="Colman D.R."/>
            <person name="McGlynn S.E."/>
            <person name="Nealson K.H."/>
            <person name="Kurokawa K."/>
            <person name="Hongoh Y."/>
        </authorList>
    </citation>
    <scope>NUCLEOTIDE SEQUENCE [LARGE SCALE GENOMIC DNA]</scope>
    <source>
        <strain evidence="5 6">S25</strain>
    </source>
</reference>
<evidence type="ECO:0000313" key="5">
    <source>
        <dbReference type="EMBL" id="GFP26529.1"/>
    </source>
</evidence>
<evidence type="ECO:0000256" key="2">
    <source>
        <dbReference type="ARBA" id="ARBA00035108"/>
    </source>
</evidence>
<evidence type="ECO:0000313" key="6">
    <source>
        <dbReference type="Proteomes" id="UP000543224"/>
    </source>
</evidence>
<dbReference type="PANTHER" id="PTHR35344:SF4">
    <property type="entry name" value="GAS VESICLE PROTEIN A1"/>
    <property type="match status" value="1"/>
</dbReference>
<comment type="similarity">
    <text evidence="3">Belongs to the gas vesicle GvpA family.</text>
</comment>
<protein>
    <submittedName>
        <fullName evidence="5">Uncharacterized protein</fullName>
    </submittedName>
</protein>
<keyword evidence="4" id="KW-0472">Membrane</keyword>
<keyword evidence="4" id="KW-0812">Transmembrane</keyword>
<name>A0A6V8P1X6_9ACTN</name>
<comment type="subcellular location">
    <subcellularLocation>
        <location evidence="2">Gas vesicle</location>
    </subcellularLocation>
</comment>
<dbReference type="GO" id="GO:0012506">
    <property type="term" value="C:vesicle membrane"/>
    <property type="evidence" value="ECO:0007669"/>
    <property type="project" value="InterPro"/>
</dbReference>
<keyword evidence="4" id="KW-1133">Transmembrane helix</keyword>
<evidence type="ECO:0000256" key="4">
    <source>
        <dbReference type="SAM" id="Phobius"/>
    </source>
</evidence>
<feature type="transmembrane region" description="Helical" evidence="4">
    <location>
        <begin position="23"/>
        <end position="43"/>
    </location>
</feature>
<comment type="caution">
    <text evidence="5">The sequence shown here is derived from an EMBL/GenBank/DDBJ whole genome shotgun (WGS) entry which is preliminary data.</text>
</comment>
<dbReference type="InterPro" id="IPR000638">
    <property type="entry name" value="Gas-vesicle_GvpA-like"/>
</dbReference>
<accession>A0A6V8P1X6</accession>
<proteinExistence type="inferred from homology"/>
<dbReference type="PANTHER" id="PTHR35344">
    <property type="entry name" value="GAS VESICLE STRUCTURAL PROTEIN 2-RELATED"/>
    <property type="match status" value="1"/>
</dbReference>
<dbReference type="AlphaFoldDB" id="A0A6V8P1X6"/>